<dbReference type="RefSeq" id="WP_136336524.1">
    <property type="nucleotide sequence ID" value="NZ_QXMP01000006.1"/>
</dbReference>
<comment type="caution">
    <text evidence="2">The sequence shown here is derived from an EMBL/GenBank/DDBJ whole genome shotgun (WGS) entry which is preliminary data.</text>
</comment>
<accession>A0A4S3M0K5</accession>
<dbReference type="EMBL" id="SSMC01000003">
    <property type="protein sequence ID" value="THD66453.1"/>
    <property type="molecule type" value="Genomic_DNA"/>
</dbReference>
<feature type="transmembrane region" description="Helical" evidence="1">
    <location>
        <begin position="47"/>
        <end position="67"/>
    </location>
</feature>
<gene>
    <name evidence="2" type="ORF">E7Z59_11645</name>
</gene>
<evidence type="ECO:0000256" key="1">
    <source>
        <dbReference type="SAM" id="Phobius"/>
    </source>
</evidence>
<reference evidence="2 3" key="1">
    <citation type="submission" date="2019-04" db="EMBL/GenBank/DDBJ databases">
        <title>Draft genome sequence of Robertkochia marina CC-AMO-30D.</title>
        <authorList>
            <person name="Hameed A."/>
            <person name="Lin S.-Y."/>
            <person name="Shahina M."/>
            <person name="Lai W.-A."/>
            <person name="Young C.-C."/>
        </authorList>
    </citation>
    <scope>NUCLEOTIDE SEQUENCE [LARGE SCALE GENOMIC DNA]</scope>
    <source>
        <strain evidence="2 3">CC-AMO-30D</strain>
    </source>
</reference>
<feature type="transmembrane region" description="Helical" evidence="1">
    <location>
        <begin position="108"/>
        <end position="124"/>
    </location>
</feature>
<keyword evidence="1" id="KW-0812">Transmembrane</keyword>
<feature type="transmembrane region" description="Helical" evidence="1">
    <location>
        <begin position="21"/>
        <end position="41"/>
    </location>
</feature>
<evidence type="ECO:0000313" key="2">
    <source>
        <dbReference type="EMBL" id="THD66453.1"/>
    </source>
</evidence>
<proteinExistence type="predicted"/>
<sequence length="151" mass="17834">MKKGQKKQFLKSIEDKKLKRVNRISRLLILVLGGIVIYNSYQHATPFYYILFFFAGTLVSTIYNYIYSVEVQSNAIRLRSSRWNIAVTLLLLILRFGVAVPILEQIHVTWTYDAIFLFFIGLNVRKRKIIIRQIDNEVYKELLKFKPSENK</sequence>
<protein>
    <submittedName>
        <fullName evidence="2">Uncharacterized protein</fullName>
    </submittedName>
</protein>
<keyword evidence="1" id="KW-1133">Transmembrane helix</keyword>
<name>A0A4S3M0K5_9FLAO</name>
<dbReference type="AlphaFoldDB" id="A0A4S3M0K5"/>
<dbReference type="Proteomes" id="UP000305939">
    <property type="component" value="Unassembled WGS sequence"/>
</dbReference>
<feature type="transmembrane region" description="Helical" evidence="1">
    <location>
        <begin position="83"/>
        <end position="102"/>
    </location>
</feature>
<evidence type="ECO:0000313" key="3">
    <source>
        <dbReference type="Proteomes" id="UP000305939"/>
    </source>
</evidence>
<keyword evidence="3" id="KW-1185">Reference proteome</keyword>
<organism evidence="2 3">
    <name type="scientific">Robertkochia marina</name>
    <dbReference type="NCBI Taxonomy" id="1227945"/>
    <lineage>
        <taxon>Bacteria</taxon>
        <taxon>Pseudomonadati</taxon>
        <taxon>Bacteroidota</taxon>
        <taxon>Flavobacteriia</taxon>
        <taxon>Flavobacteriales</taxon>
        <taxon>Flavobacteriaceae</taxon>
        <taxon>Robertkochia</taxon>
    </lineage>
</organism>
<keyword evidence="1" id="KW-0472">Membrane</keyword>